<dbReference type="Gene3D" id="2.40.50.90">
    <property type="match status" value="1"/>
</dbReference>
<dbReference type="InterPro" id="IPR016071">
    <property type="entry name" value="Staphylococal_nuclease_OB-fold"/>
</dbReference>
<dbReference type="AlphaFoldDB" id="A0A3B1A3J6"/>
<organism evidence="2">
    <name type="scientific">hydrothermal vent metagenome</name>
    <dbReference type="NCBI Taxonomy" id="652676"/>
    <lineage>
        <taxon>unclassified sequences</taxon>
        <taxon>metagenomes</taxon>
        <taxon>ecological metagenomes</taxon>
    </lineage>
</organism>
<accession>A0A3B1A3J6</accession>
<evidence type="ECO:0000313" key="2">
    <source>
        <dbReference type="EMBL" id="VAW96150.1"/>
    </source>
</evidence>
<dbReference type="SUPFAM" id="SSF50199">
    <property type="entry name" value="Staphylococcal nuclease"/>
    <property type="match status" value="1"/>
</dbReference>
<name>A0A3B1A3J6_9ZZZZ</name>
<proteinExistence type="predicted"/>
<dbReference type="PROSITE" id="PS50830">
    <property type="entry name" value="TNASE_3"/>
    <property type="match status" value="1"/>
</dbReference>
<feature type="domain" description="TNase-like" evidence="1">
    <location>
        <begin position="23"/>
        <end position="153"/>
    </location>
</feature>
<protein>
    <recommendedName>
        <fullName evidence="1">TNase-like domain-containing protein</fullName>
    </recommendedName>
</protein>
<sequence>MGAFLFAGLLSANLQAACEVDRYDETATLEKIYDGDTIRLTDGRKVRFIAINTPELAYKDRPAQALAVEASQSLKQMFQTSKRVHLLYGVDRKDRYKRLLAHVFTEQGKNVAAELIQQGLGFAILVSPNDGLHECYFAQEQLAIKRKKGIWAHMDYQPRQANELTREMTGFQRIEGRVEKIGHGKKWLWLDLAPLFSVKVLRKNLKYFEDQPIELLVGKRIRVRGWTAYYNGKLRMSLSHPAMMELMD</sequence>
<reference evidence="2" key="1">
    <citation type="submission" date="2018-06" db="EMBL/GenBank/DDBJ databases">
        <authorList>
            <person name="Zhirakovskaya E."/>
        </authorList>
    </citation>
    <scope>NUCLEOTIDE SEQUENCE</scope>
</reference>
<dbReference type="SMART" id="SM00318">
    <property type="entry name" value="SNc"/>
    <property type="match status" value="1"/>
</dbReference>
<dbReference type="EMBL" id="UOFR01000037">
    <property type="protein sequence ID" value="VAW96150.1"/>
    <property type="molecule type" value="Genomic_DNA"/>
</dbReference>
<dbReference type="InterPro" id="IPR035437">
    <property type="entry name" value="SNase_OB-fold_sf"/>
</dbReference>
<gene>
    <name evidence="2" type="ORF">MNBD_GAMMA21-1320</name>
</gene>
<evidence type="ECO:0000259" key="1">
    <source>
        <dbReference type="PROSITE" id="PS50830"/>
    </source>
</evidence>
<dbReference type="Pfam" id="PF00565">
    <property type="entry name" value="SNase"/>
    <property type="match status" value="1"/>
</dbReference>